<evidence type="ECO:0000313" key="2">
    <source>
        <dbReference type="EMBL" id="PUU79620.1"/>
    </source>
</evidence>
<sequence>MEHTAKKTQNVPTSAPDETASRITVSEPTLPRRAGLRKTVPTIQSTKPNTRSTRNGRHQNAPTVNSMRSPRTTQNPNIRQNPNSRQTHIASRNANLNARRNANVGSGGGRSQGLNANLG</sequence>
<dbReference type="EMBL" id="NESQ01000086">
    <property type="protein sequence ID" value="PUU79620.1"/>
    <property type="molecule type" value="Genomic_DNA"/>
</dbReference>
<organism evidence="2 3">
    <name type="scientific">Tuber borchii</name>
    <name type="common">White truffle</name>
    <dbReference type="NCBI Taxonomy" id="42251"/>
    <lineage>
        <taxon>Eukaryota</taxon>
        <taxon>Fungi</taxon>
        <taxon>Dikarya</taxon>
        <taxon>Ascomycota</taxon>
        <taxon>Pezizomycotina</taxon>
        <taxon>Pezizomycetes</taxon>
        <taxon>Pezizales</taxon>
        <taxon>Tuberaceae</taxon>
        <taxon>Tuber</taxon>
    </lineage>
</organism>
<dbReference type="Proteomes" id="UP000244722">
    <property type="component" value="Unassembled WGS sequence"/>
</dbReference>
<evidence type="ECO:0000313" key="3">
    <source>
        <dbReference type="Proteomes" id="UP000244722"/>
    </source>
</evidence>
<reference evidence="2 3" key="1">
    <citation type="submission" date="2017-04" db="EMBL/GenBank/DDBJ databases">
        <title>Draft genome sequence of Tuber borchii Vittad., a whitish edible truffle.</title>
        <authorList>
            <consortium name="DOE Joint Genome Institute"/>
            <person name="Murat C."/>
            <person name="Kuo A."/>
            <person name="Barry K.W."/>
            <person name="Clum A."/>
            <person name="Dockter R.B."/>
            <person name="Fauchery L."/>
            <person name="Iotti M."/>
            <person name="Kohler A."/>
            <person name="Labutti K."/>
            <person name="Lindquist E.A."/>
            <person name="Lipzen A."/>
            <person name="Ohm R.A."/>
            <person name="Wang M."/>
            <person name="Grigoriev I.V."/>
            <person name="Zambonelli A."/>
            <person name="Martin F.M."/>
        </authorList>
    </citation>
    <scope>NUCLEOTIDE SEQUENCE [LARGE SCALE GENOMIC DNA]</scope>
    <source>
        <strain evidence="2 3">Tbo3840</strain>
    </source>
</reference>
<accession>A0A2T6ZVV1</accession>
<protein>
    <submittedName>
        <fullName evidence="2">Uncharacterized protein</fullName>
    </submittedName>
</protein>
<dbReference type="AlphaFoldDB" id="A0A2T6ZVV1"/>
<name>A0A2T6ZVV1_TUBBO</name>
<comment type="caution">
    <text evidence="2">The sequence shown here is derived from an EMBL/GenBank/DDBJ whole genome shotgun (WGS) entry which is preliminary data.</text>
</comment>
<proteinExistence type="predicted"/>
<gene>
    <name evidence="2" type="ORF">B9Z19DRAFT_1124907</name>
</gene>
<feature type="compositionally biased region" description="Low complexity" evidence="1">
    <location>
        <begin position="92"/>
        <end position="103"/>
    </location>
</feature>
<evidence type="ECO:0000256" key="1">
    <source>
        <dbReference type="SAM" id="MobiDB-lite"/>
    </source>
</evidence>
<feature type="region of interest" description="Disordered" evidence="1">
    <location>
        <begin position="1"/>
        <end position="119"/>
    </location>
</feature>
<keyword evidence="3" id="KW-1185">Reference proteome</keyword>
<feature type="compositionally biased region" description="Polar residues" evidence="1">
    <location>
        <begin position="41"/>
        <end position="90"/>
    </location>
</feature>